<keyword evidence="13" id="KW-1208">Phospholipid metabolism</keyword>
<dbReference type="InterPro" id="IPR050324">
    <property type="entry name" value="CDP-alcohol_PTase-I"/>
</dbReference>
<dbReference type="EMBL" id="JANPWE010000006">
    <property type="protein sequence ID" value="MCR6546330.1"/>
    <property type="molecule type" value="Genomic_DNA"/>
</dbReference>
<dbReference type="PANTHER" id="PTHR14269:SF61">
    <property type="entry name" value="CDP-DIACYLGLYCEROL--SERINE O-PHOSPHATIDYLTRANSFERASE"/>
    <property type="match status" value="1"/>
</dbReference>
<evidence type="ECO:0000313" key="17">
    <source>
        <dbReference type="EMBL" id="MCR6546330.1"/>
    </source>
</evidence>
<dbReference type="EC" id="2.7.8.8" evidence="4"/>
<dbReference type="Proteomes" id="UP001524944">
    <property type="component" value="Unassembled WGS sequence"/>
</dbReference>
<dbReference type="PROSITE" id="PS00379">
    <property type="entry name" value="CDP_ALCOHOL_P_TRANSF"/>
    <property type="match status" value="1"/>
</dbReference>
<name>A0ABT1Y617_9FIRM</name>
<feature type="transmembrane region" description="Helical" evidence="16">
    <location>
        <begin position="89"/>
        <end position="106"/>
    </location>
</feature>
<dbReference type="InterPro" id="IPR000462">
    <property type="entry name" value="CDP-OH_P_trans"/>
</dbReference>
<evidence type="ECO:0000256" key="16">
    <source>
        <dbReference type="SAM" id="Phobius"/>
    </source>
</evidence>
<keyword evidence="8 16" id="KW-0812">Transmembrane</keyword>
<dbReference type="PANTHER" id="PTHR14269">
    <property type="entry name" value="CDP-DIACYLGLYCEROL--GLYCEROL-3-PHOSPHATE 3-PHOSPHATIDYLTRANSFERASE-RELATED"/>
    <property type="match status" value="1"/>
</dbReference>
<protein>
    <recommendedName>
        <fullName evidence="5">CDP-diacylglycerol--serine O-phosphatidyltransferase</fullName>
        <ecNumber evidence="4">2.7.8.8</ecNumber>
    </recommendedName>
    <alternativeName>
        <fullName evidence="14">Phosphatidylserine synthase</fullName>
    </alternativeName>
</protein>
<evidence type="ECO:0000256" key="2">
    <source>
        <dbReference type="ARBA" id="ARBA00004127"/>
    </source>
</evidence>
<dbReference type="NCBIfam" id="TIGR00473">
    <property type="entry name" value="pssA"/>
    <property type="match status" value="1"/>
</dbReference>
<evidence type="ECO:0000256" key="14">
    <source>
        <dbReference type="ARBA" id="ARBA00032361"/>
    </source>
</evidence>
<keyword evidence="11 16" id="KW-0472">Membrane</keyword>
<sequence>MSLTIVPSLFTIANLIFGILAILNTLWEQYYDASIFIILAMIMDVLDGKIARKLDVSSNFGKELDSLADVVSFGVAPAILVYTQSLEHYQWLGLAVIIWFAVAGALRLARFNVITTSGYYQGIPITAAGSFLAFLLLFAHMINPLVMLLITAILGFLMICTFRVPKI</sequence>
<dbReference type="InterPro" id="IPR043130">
    <property type="entry name" value="CDP-OH_PTrfase_TM_dom"/>
</dbReference>
<evidence type="ECO:0000256" key="11">
    <source>
        <dbReference type="ARBA" id="ARBA00023136"/>
    </source>
</evidence>
<evidence type="ECO:0000256" key="8">
    <source>
        <dbReference type="ARBA" id="ARBA00022692"/>
    </source>
</evidence>
<evidence type="ECO:0000256" key="13">
    <source>
        <dbReference type="ARBA" id="ARBA00023264"/>
    </source>
</evidence>
<organism evidence="17 18">
    <name type="scientific">Dehalobacterium formicoaceticum</name>
    <dbReference type="NCBI Taxonomy" id="51515"/>
    <lineage>
        <taxon>Bacteria</taxon>
        <taxon>Bacillati</taxon>
        <taxon>Bacillota</taxon>
        <taxon>Clostridia</taxon>
        <taxon>Eubacteriales</taxon>
        <taxon>Peptococcaceae</taxon>
        <taxon>Dehalobacterium</taxon>
    </lineage>
</organism>
<keyword evidence="9 16" id="KW-1133">Transmembrane helix</keyword>
<comment type="subcellular location">
    <subcellularLocation>
        <location evidence="2">Endomembrane system</location>
        <topology evidence="2">Multi-pass membrane protein</topology>
    </subcellularLocation>
</comment>
<reference evidence="17 18" key="1">
    <citation type="submission" date="2022-08" db="EMBL/GenBank/DDBJ databases">
        <title>Proteogenomics of the novel Dehalobacterium formicoaceticum strain EZ94 highlights a key role of methyltransferases during anaerobic dichloromethane degradation.</title>
        <authorList>
            <person name="Wasmund K."/>
        </authorList>
    </citation>
    <scope>NUCLEOTIDE SEQUENCE [LARGE SCALE GENOMIC DNA]</scope>
    <source>
        <strain evidence="17 18">EZ94</strain>
    </source>
</reference>
<evidence type="ECO:0000256" key="1">
    <source>
        <dbReference type="ARBA" id="ARBA00000287"/>
    </source>
</evidence>
<dbReference type="InterPro" id="IPR004533">
    <property type="entry name" value="CDP-diaglyc--ser_O-PTrfase"/>
</dbReference>
<dbReference type="RefSeq" id="WP_257913822.1">
    <property type="nucleotide sequence ID" value="NZ_JANPWE010000006.1"/>
</dbReference>
<feature type="transmembrane region" description="Helical" evidence="16">
    <location>
        <begin position="145"/>
        <end position="164"/>
    </location>
</feature>
<evidence type="ECO:0000256" key="12">
    <source>
        <dbReference type="ARBA" id="ARBA00023209"/>
    </source>
</evidence>
<comment type="similarity">
    <text evidence="3 15">Belongs to the CDP-alcohol phosphatidyltransferase class-I family.</text>
</comment>
<evidence type="ECO:0000256" key="4">
    <source>
        <dbReference type="ARBA" id="ARBA00013174"/>
    </source>
</evidence>
<dbReference type="Pfam" id="PF01066">
    <property type="entry name" value="CDP-OH_P_transf"/>
    <property type="match status" value="1"/>
</dbReference>
<evidence type="ECO:0000256" key="15">
    <source>
        <dbReference type="RuleBase" id="RU003750"/>
    </source>
</evidence>
<dbReference type="Gene3D" id="1.20.120.1760">
    <property type="match status" value="1"/>
</dbReference>
<comment type="catalytic activity">
    <reaction evidence="1">
        <text>a CDP-1,2-diacyl-sn-glycerol + L-serine = a 1,2-diacyl-sn-glycero-3-phospho-L-serine + CMP + H(+)</text>
        <dbReference type="Rhea" id="RHEA:16913"/>
        <dbReference type="ChEBI" id="CHEBI:15378"/>
        <dbReference type="ChEBI" id="CHEBI:33384"/>
        <dbReference type="ChEBI" id="CHEBI:57262"/>
        <dbReference type="ChEBI" id="CHEBI:58332"/>
        <dbReference type="ChEBI" id="CHEBI:60377"/>
        <dbReference type="EC" id="2.7.8.8"/>
    </reaction>
</comment>
<evidence type="ECO:0000256" key="5">
    <source>
        <dbReference type="ARBA" id="ARBA00017171"/>
    </source>
</evidence>
<accession>A0ABT1Y617</accession>
<evidence type="ECO:0000256" key="9">
    <source>
        <dbReference type="ARBA" id="ARBA00022989"/>
    </source>
</evidence>
<feature type="transmembrane region" description="Helical" evidence="16">
    <location>
        <begin position="5"/>
        <end position="23"/>
    </location>
</feature>
<evidence type="ECO:0000256" key="3">
    <source>
        <dbReference type="ARBA" id="ARBA00010441"/>
    </source>
</evidence>
<proteinExistence type="inferred from homology"/>
<evidence type="ECO:0000256" key="10">
    <source>
        <dbReference type="ARBA" id="ARBA00023098"/>
    </source>
</evidence>
<feature type="transmembrane region" description="Helical" evidence="16">
    <location>
        <begin position="118"/>
        <end position="139"/>
    </location>
</feature>
<keyword evidence="7 15" id="KW-0808">Transferase</keyword>
<evidence type="ECO:0000256" key="7">
    <source>
        <dbReference type="ARBA" id="ARBA00022679"/>
    </source>
</evidence>
<evidence type="ECO:0000313" key="18">
    <source>
        <dbReference type="Proteomes" id="UP001524944"/>
    </source>
</evidence>
<keyword evidence="10" id="KW-0443">Lipid metabolism</keyword>
<keyword evidence="6" id="KW-0444">Lipid biosynthesis</keyword>
<dbReference type="GO" id="GO:0003882">
    <property type="term" value="F:CDP-diacylglycerol-serine O-phosphatidyltransferase activity"/>
    <property type="evidence" value="ECO:0007669"/>
    <property type="project" value="UniProtKB-EC"/>
</dbReference>
<comment type="caution">
    <text evidence="17">The sequence shown here is derived from an EMBL/GenBank/DDBJ whole genome shotgun (WGS) entry which is preliminary data.</text>
</comment>
<keyword evidence="18" id="KW-1185">Reference proteome</keyword>
<gene>
    <name evidence="17" type="primary">pssA</name>
    <name evidence="17" type="ORF">NVS47_12545</name>
</gene>
<evidence type="ECO:0000256" key="6">
    <source>
        <dbReference type="ARBA" id="ARBA00022516"/>
    </source>
</evidence>
<keyword evidence="12" id="KW-0594">Phospholipid biosynthesis</keyword>
<dbReference type="InterPro" id="IPR048254">
    <property type="entry name" value="CDP_ALCOHOL_P_TRANSF_CS"/>
</dbReference>